<dbReference type="AlphaFoldDB" id="A0A8T1B307"/>
<dbReference type="EMBL" id="RCMK01001456">
    <property type="protein sequence ID" value="KAG2893979.1"/>
    <property type="molecule type" value="Genomic_DNA"/>
</dbReference>
<sequence length="57" mass="6083">MEIDTIEVTTVAGHGGRVATSLICHHYFKPGHRAEICRAPALVLANAVVSNGDDVIR</sequence>
<evidence type="ECO:0000313" key="1">
    <source>
        <dbReference type="EMBL" id="KAG2893979.1"/>
    </source>
</evidence>
<evidence type="ECO:0000313" key="3">
    <source>
        <dbReference type="Proteomes" id="UP000736787"/>
    </source>
</evidence>
<proteinExistence type="predicted"/>
<dbReference type="Proteomes" id="UP000760860">
    <property type="component" value="Unassembled WGS sequence"/>
</dbReference>
<dbReference type="EMBL" id="RCMV01001524">
    <property type="protein sequence ID" value="KAG3208217.1"/>
    <property type="molecule type" value="Genomic_DNA"/>
</dbReference>
<protein>
    <submittedName>
        <fullName evidence="1">Uncharacterized protein</fullName>
    </submittedName>
</protein>
<name>A0A8T1B307_9STRA</name>
<accession>A0A8T1B307</accession>
<evidence type="ECO:0000313" key="2">
    <source>
        <dbReference type="EMBL" id="KAG3208217.1"/>
    </source>
</evidence>
<dbReference type="Proteomes" id="UP000736787">
    <property type="component" value="Unassembled WGS sequence"/>
</dbReference>
<comment type="caution">
    <text evidence="1">The sequence shown here is derived from an EMBL/GenBank/DDBJ whole genome shotgun (WGS) entry which is preliminary data.</text>
</comment>
<reference evidence="1" key="1">
    <citation type="submission" date="2018-10" db="EMBL/GenBank/DDBJ databases">
        <title>Effector identification in a new, highly contiguous assembly of the strawberry crown rot pathogen Phytophthora cactorum.</title>
        <authorList>
            <person name="Armitage A.D."/>
            <person name="Nellist C.F."/>
            <person name="Bates H."/>
            <person name="Vickerstaff R.J."/>
            <person name="Harrison R.J."/>
        </authorList>
    </citation>
    <scope>NUCLEOTIDE SEQUENCE</scope>
    <source>
        <strain evidence="1">4040</strain>
        <strain evidence="2">P421</strain>
    </source>
</reference>
<organism evidence="1 3">
    <name type="scientific">Phytophthora cactorum</name>
    <dbReference type="NCBI Taxonomy" id="29920"/>
    <lineage>
        <taxon>Eukaryota</taxon>
        <taxon>Sar</taxon>
        <taxon>Stramenopiles</taxon>
        <taxon>Oomycota</taxon>
        <taxon>Peronosporomycetes</taxon>
        <taxon>Peronosporales</taxon>
        <taxon>Peronosporaceae</taxon>
        <taxon>Phytophthora</taxon>
    </lineage>
</organism>
<gene>
    <name evidence="1" type="ORF">PC117_g23624</name>
    <name evidence="2" type="ORF">PC129_g20759</name>
</gene>